<dbReference type="GO" id="GO:0000976">
    <property type="term" value="F:transcription cis-regulatory region binding"/>
    <property type="evidence" value="ECO:0007669"/>
    <property type="project" value="TreeGrafter"/>
</dbReference>
<dbReference type="EMBL" id="CP050899">
    <property type="protein sequence ID" value="QIX24540.1"/>
    <property type="molecule type" value="Genomic_DNA"/>
</dbReference>
<evidence type="ECO:0000313" key="5">
    <source>
        <dbReference type="EMBL" id="QIX24540.1"/>
    </source>
</evidence>
<dbReference type="PANTHER" id="PTHR30055:SF223">
    <property type="entry name" value="HTH-TYPE TRANSCRIPTIONAL REGULATOR UIDR"/>
    <property type="match status" value="1"/>
</dbReference>
<dbReference type="SUPFAM" id="SSF48498">
    <property type="entry name" value="Tetracyclin repressor-like, C-terminal domain"/>
    <property type="match status" value="1"/>
</dbReference>
<keyword evidence="1 2" id="KW-0238">DNA-binding</keyword>
<dbReference type="PATRIC" id="fig|424182.3.peg.4225"/>
<feature type="domain" description="HTH tetR-type" evidence="3">
    <location>
        <begin position="10"/>
        <end position="70"/>
    </location>
</feature>
<dbReference type="KEGG" id="rir:BN877_II1380"/>
<proteinExistence type="predicted"/>
<sequence length="197" mass="21522">MRKPRSEMIAETRAKLLAAGRRAFGSIGYAEASMDDFTAEAGLTRGALYHHFGDKKGLLLAVVAEIDAEMTKRLCEISSRASTRWEGFVEENVGYVRMALEPEIQRIMFRDGPAVLGDPSRWPNANGCISAVSRSLDALKQEGTIADIDSEACARFINAASSSAAQWIANSDDPETTSERAVRSFRTFLDGLRISKG</sequence>
<dbReference type="GeneID" id="61457769"/>
<dbReference type="Pfam" id="PF21351">
    <property type="entry name" value="TetR_C_41"/>
    <property type="match status" value="1"/>
</dbReference>
<dbReference type="InterPro" id="IPR050109">
    <property type="entry name" value="HTH-type_TetR-like_transc_reg"/>
</dbReference>
<dbReference type="PANTHER" id="PTHR30055">
    <property type="entry name" value="HTH-TYPE TRANSCRIPTIONAL REGULATOR RUTR"/>
    <property type="match status" value="1"/>
</dbReference>
<dbReference type="InterPro" id="IPR001647">
    <property type="entry name" value="HTH_TetR"/>
</dbReference>
<evidence type="ECO:0000256" key="2">
    <source>
        <dbReference type="PROSITE-ProRule" id="PRU00335"/>
    </source>
</evidence>
<dbReference type="GO" id="GO:0003700">
    <property type="term" value="F:DNA-binding transcription factor activity"/>
    <property type="evidence" value="ECO:0007669"/>
    <property type="project" value="TreeGrafter"/>
</dbReference>
<dbReference type="Pfam" id="PF00440">
    <property type="entry name" value="TetR_N"/>
    <property type="match status" value="1"/>
</dbReference>
<dbReference type="HOGENOM" id="CLU_069356_24_2_5"/>
<dbReference type="PROSITE" id="PS50977">
    <property type="entry name" value="HTH_TETR_2"/>
    <property type="match status" value="1"/>
</dbReference>
<gene>
    <name evidence="4" type="ORF">BN877_II1380</name>
    <name evidence="5" type="ORF">FOB41_26065</name>
</gene>
<dbReference type="EMBL" id="HG518323">
    <property type="protein sequence ID" value="CDI11169.1"/>
    <property type="molecule type" value="Genomic_DNA"/>
</dbReference>
<reference evidence="5 7" key="3">
    <citation type="submission" date="2020-04" db="EMBL/GenBank/DDBJ databases">
        <title>FDA dAtabase for Regulatory Grade micrObial Sequences (FDA-ARGOS): Supporting development and validation of Infectious Disease Dx tests.</title>
        <authorList>
            <person name="Sciortino C."/>
            <person name="Tallon L."/>
            <person name="Sadzewicz L."/>
            <person name="Vavikolanu K."/>
            <person name="Mehta A."/>
            <person name="Aluvathingal J."/>
            <person name="Nadendla S."/>
            <person name="Nandy P."/>
            <person name="Geyer C."/>
            <person name="Yan Y."/>
            <person name="Sichtig H."/>
        </authorList>
    </citation>
    <scope>NUCLEOTIDE SEQUENCE [LARGE SCALE GENOMIC DNA]</scope>
    <source>
        <strain evidence="5 7">FDAARGOS_633</strain>
    </source>
</reference>
<accession>U4Q1M1</accession>
<evidence type="ECO:0000313" key="4">
    <source>
        <dbReference type="EMBL" id="CDI11169.1"/>
    </source>
</evidence>
<accession>A0A1L9CLQ1</accession>
<evidence type="ECO:0000259" key="3">
    <source>
        <dbReference type="PROSITE" id="PS50977"/>
    </source>
</evidence>
<dbReference type="PRINTS" id="PR00455">
    <property type="entry name" value="HTHTETR"/>
</dbReference>
<evidence type="ECO:0000313" key="6">
    <source>
        <dbReference type="Proteomes" id="UP000016944"/>
    </source>
</evidence>
<dbReference type="InterPro" id="IPR036271">
    <property type="entry name" value="Tet_transcr_reg_TetR-rel_C_sf"/>
</dbReference>
<dbReference type="InterPro" id="IPR009057">
    <property type="entry name" value="Homeodomain-like_sf"/>
</dbReference>
<dbReference type="Proteomes" id="UP000500870">
    <property type="component" value="Chromosome 3"/>
</dbReference>
<dbReference type="SUPFAM" id="SSF46689">
    <property type="entry name" value="Homeodomain-like"/>
    <property type="match status" value="1"/>
</dbReference>
<reference evidence="4" key="2">
    <citation type="submission" date="2013-08" db="EMBL/GenBank/DDBJ databases">
        <authorList>
            <person name="Sundararajan A."/>
        </authorList>
    </citation>
    <scope>NUCLEOTIDE SEQUENCE</scope>
    <source>
        <strain evidence="4">IRBG74</strain>
    </source>
</reference>
<dbReference type="Proteomes" id="UP000016944">
    <property type="component" value="Chromosome II"/>
</dbReference>
<evidence type="ECO:0000313" key="7">
    <source>
        <dbReference type="Proteomes" id="UP000500870"/>
    </source>
</evidence>
<dbReference type="InterPro" id="IPR049484">
    <property type="entry name" value="Rv0078-like_C"/>
</dbReference>
<dbReference type="Gene3D" id="1.10.357.10">
    <property type="entry name" value="Tetracycline Repressor, domain 2"/>
    <property type="match status" value="1"/>
</dbReference>
<reference evidence="4 6" key="1">
    <citation type="journal article" date="2013" name="Genome Announc.">
        <title>Complete Genome Sequence of the Sesbania Symbiont and Rice Growth-Promoting Endophyte Rhizobium sp. Strain IRBG74.</title>
        <authorList>
            <person name="Crook M.B."/>
            <person name="Mitra S."/>
            <person name="Ane J.M."/>
            <person name="Sadowsky M.J."/>
            <person name="Gyaneshwar P."/>
        </authorList>
    </citation>
    <scope>NUCLEOTIDE SEQUENCE [LARGE SCALE GENOMIC DNA]</scope>
    <source>
        <strain evidence="4 6">IRBG74</strain>
    </source>
</reference>
<name>A0A1L9CLQ1_9HYPH</name>
<dbReference type="AlphaFoldDB" id="A0A1L9CLQ1"/>
<feature type="DNA-binding region" description="H-T-H motif" evidence="2">
    <location>
        <begin position="33"/>
        <end position="52"/>
    </location>
</feature>
<protein>
    <submittedName>
        <fullName evidence="4 5">Transcriptional regulator</fullName>
    </submittedName>
</protein>
<organism evidence="4 6">
    <name type="scientific">Agrobacterium pusense</name>
    <dbReference type="NCBI Taxonomy" id="648995"/>
    <lineage>
        <taxon>Bacteria</taxon>
        <taxon>Pseudomonadati</taxon>
        <taxon>Pseudomonadota</taxon>
        <taxon>Alphaproteobacteria</taxon>
        <taxon>Hyphomicrobiales</taxon>
        <taxon>Rhizobiaceae</taxon>
        <taxon>Rhizobium/Agrobacterium group</taxon>
        <taxon>Agrobacterium</taxon>
    </lineage>
</organism>
<evidence type="ECO:0000256" key="1">
    <source>
        <dbReference type="ARBA" id="ARBA00023125"/>
    </source>
</evidence>
<dbReference type="RefSeq" id="WP_004438189.1">
    <property type="nucleotide sequence ID" value="NC_022545.1"/>
</dbReference>